<dbReference type="EMBL" id="VZZJ01000033">
    <property type="protein sequence ID" value="KAB1070020.1"/>
    <property type="molecule type" value="Genomic_DNA"/>
</dbReference>
<reference evidence="2 3" key="1">
    <citation type="submission" date="2019-09" db="EMBL/GenBank/DDBJ databases">
        <title>YIM 132548 draft genome.</title>
        <authorList>
            <person name="Jiang L."/>
        </authorList>
    </citation>
    <scope>NUCLEOTIDE SEQUENCE [LARGE SCALE GENOMIC DNA]</scope>
    <source>
        <strain evidence="2 3">YIM 132548</strain>
    </source>
</reference>
<feature type="region of interest" description="Disordered" evidence="1">
    <location>
        <begin position="1"/>
        <end position="22"/>
    </location>
</feature>
<gene>
    <name evidence="2" type="ORF">F6X51_23900</name>
</gene>
<feature type="compositionally biased region" description="Basic and acidic residues" evidence="1">
    <location>
        <begin position="13"/>
        <end position="22"/>
    </location>
</feature>
<organism evidence="2 3">
    <name type="scientific">Methylobacterium planeticum</name>
    <dbReference type="NCBI Taxonomy" id="2615211"/>
    <lineage>
        <taxon>Bacteria</taxon>
        <taxon>Pseudomonadati</taxon>
        <taxon>Pseudomonadota</taxon>
        <taxon>Alphaproteobacteria</taxon>
        <taxon>Hyphomicrobiales</taxon>
        <taxon>Methylobacteriaceae</taxon>
        <taxon>Methylobacterium</taxon>
    </lineage>
</organism>
<keyword evidence="3" id="KW-1185">Reference proteome</keyword>
<comment type="caution">
    <text evidence="2">The sequence shown here is derived from an EMBL/GenBank/DDBJ whole genome shotgun (WGS) entry which is preliminary data.</text>
</comment>
<dbReference type="RefSeq" id="WP_150966197.1">
    <property type="nucleotide sequence ID" value="NZ_VZZJ01000033.1"/>
</dbReference>
<sequence length="212" mass="22652">MRLATCSTSASPQREDRPSRREPFAVIGWPLKPLTRLDQEGARGCSADLATAGLLSRQAAFVTLACVDLDHPQPFLACLGITAQGAAGIGEALRTRSARNLVAAAFAVPSSAVPIGYLRALMRVRENRLSPDGSDPFAEPGTYRRLWEIFTAEPESPKAMALRFCGPLTSATIAAVDELDPVLLHAEVLKHLTSPERVAKANALLALLRGSL</sequence>
<evidence type="ECO:0000313" key="2">
    <source>
        <dbReference type="EMBL" id="KAB1070020.1"/>
    </source>
</evidence>
<evidence type="ECO:0000313" key="3">
    <source>
        <dbReference type="Proteomes" id="UP000441523"/>
    </source>
</evidence>
<feature type="compositionally biased region" description="Polar residues" evidence="1">
    <location>
        <begin position="1"/>
        <end position="12"/>
    </location>
</feature>
<accession>A0A6N6MLI1</accession>
<dbReference type="Proteomes" id="UP000441523">
    <property type="component" value="Unassembled WGS sequence"/>
</dbReference>
<proteinExistence type="predicted"/>
<evidence type="ECO:0000256" key="1">
    <source>
        <dbReference type="SAM" id="MobiDB-lite"/>
    </source>
</evidence>
<dbReference type="AlphaFoldDB" id="A0A6N6MLI1"/>
<protein>
    <submittedName>
        <fullName evidence="2">Uncharacterized protein</fullName>
    </submittedName>
</protein>
<name>A0A6N6MLI1_9HYPH</name>